<dbReference type="InterPro" id="IPR000836">
    <property type="entry name" value="PRTase_dom"/>
</dbReference>
<dbReference type="SMART" id="SM01400">
    <property type="entry name" value="Pribosyltran_N"/>
    <property type="match status" value="1"/>
</dbReference>
<dbReference type="EMBL" id="CP029479">
    <property type="protein sequence ID" value="AWM78498.1"/>
    <property type="molecule type" value="Genomic_DNA"/>
</dbReference>
<dbReference type="Gene3D" id="3.40.50.2020">
    <property type="match status" value="2"/>
</dbReference>
<dbReference type="GO" id="GO:0004749">
    <property type="term" value="F:ribose phosphate diphosphokinase activity"/>
    <property type="evidence" value="ECO:0007669"/>
    <property type="project" value="TreeGrafter"/>
</dbReference>
<feature type="domain" description="Phosphoribosyltransferase" evidence="3">
    <location>
        <begin position="162"/>
        <end position="253"/>
    </location>
</feature>
<dbReference type="GO" id="GO:0006015">
    <property type="term" value="P:5-phosphoribose 1-diphosphate biosynthetic process"/>
    <property type="evidence" value="ECO:0007669"/>
    <property type="project" value="TreeGrafter"/>
</dbReference>
<keyword evidence="6" id="KW-1185">Reference proteome</keyword>
<dbReference type="SUPFAM" id="SSF53271">
    <property type="entry name" value="PRTase-like"/>
    <property type="match status" value="2"/>
</dbReference>
<accession>A0A2Z3I493</accession>
<dbReference type="GO" id="GO:0002189">
    <property type="term" value="C:ribose phosphate diphosphokinase complex"/>
    <property type="evidence" value="ECO:0007669"/>
    <property type="project" value="TreeGrafter"/>
</dbReference>
<dbReference type="Proteomes" id="UP000247763">
    <property type="component" value="Chromosome"/>
</dbReference>
<gene>
    <name evidence="5" type="ORF">HYN04_12490</name>
</gene>
<dbReference type="PANTHER" id="PTHR10210">
    <property type="entry name" value="RIBOSE-PHOSPHATE DIPHOSPHOKINASE FAMILY MEMBER"/>
    <property type="match status" value="1"/>
</dbReference>
<dbReference type="Pfam" id="PF13793">
    <property type="entry name" value="Pribosyltran_N"/>
    <property type="match status" value="1"/>
</dbReference>
<evidence type="ECO:0000256" key="1">
    <source>
        <dbReference type="ARBA" id="ARBA00022727"/>
    </source>
</evidence>
<feature type="domain" description="Ribose-phosphate pyrophosphokinase N-terminal" evidence="4">
    <location>
        <begin position="17"/>
        <end position="114"/>
    </location>
</feature>
<dbReference type="NCBIfam" id="TIGR01251">
    <property type="entry name" value="ribP_PPkin"/>
    <property type="match status" value="1"/>
</dbReference>
<dbReference type="KEGG" id="phb:HYN04_12490"/>
<dbReference type="Pfam" id="PF00156">
    <property type="entry name" value="Pribosyltran"/>
    <property type="match status" value="1"/>
</dbReference>
<evidence type="ECO:0000313" key="6">
    <source>
        <dbReference type="Proteomes" id="UP000247763"/>
    </source>
</evidence>
<dbReference type="InterPro" id="IPR029057">
    <property type="entry name" value="PRTase-like"/>
</dbReference>
<dbReference type="GO" id="GO:0006164">
    <property type="term" value="P:purine nucleotide biosynthetic process"/>
    <property type="evidence" value="ECO:0007669"/>
    <property type="project" value="TreeGrafter"/>
</dbReference>
<name>A0A2Z3I493_9CAUL</name>
<evidence type="ECO:0000313" key="5">
    <source>
        <dbReference type="EMBL" id="AWM78498.1"/>
    </source>
</evidence>
<dbReference type="PANTHER" id="PTHR10210:SF41">
    <property type="entry name" value="RIBOSE-PHOSPHATE PYROPHOSPHOKINASE 1, CHLOROPLASTIC"/>
    <property type="match status" value="1"/>
</dbReference>
<comment type="similarity">
    <text evidence="2">Belongs to the ribose-phosphate pyrophosphokinase family.</text>
</comment>
<dbReference type="CDD" id="cd06223">
    <property type="entry name" value="PRTases_typeI"/>
    <property type="match status" value="1"/>
</dbReference>
<dbReference type="RefSeq" id="WP_110451064.1">
    <property type="nucleotide sequence ID" value="NZ_CP029479.1"/>
</dbReference>
<dbReference type="InterPro" id="IPR005946">
    <property type="entry name" value="Rib-P_diPkinase"/>
</dbReference>
<organism evidence="5 6">
    <name type="scientific">Phenylobacterium parvum</name>
    <dbReference type="NCBI Taxonomy" id="2201350"/>
    <lineage>
        <taxon>Bacteria</taxon>
        <taxon>Pseudomonadati</taxon>
        <taxon>Pseudomonadota</taxon>
        <taxon>Alphaproteobacteria</taxon>
        <taxon>Caulobacterales</taxon>
        <taxon>Caulobacteraceae</taxon>
        <taxon>Phenylobacterium</taxon>
    </lineage>
</organism>
<reference evidence="6" key="1">
    <citation type="submission" date="2018-05" db="EMBL/GenBank/DDBJ databases">
        <title>Genome sequencing of Phenylobacterium sp. HYN0004.</title>
        <authorList>
            <person name="Yi H."/>
            <person name="Baek C."/>
        </authorList>
    </citation>
    <scope>NUCLEOTIDE SEQUENCE [LARGE SCALE GENOMIC DNA]</scope>
    <source>
        <strain evidence="6">HYN0004</strain>
    </source>
</reference>
<keyword evidence="1 2" id="KW-0545">Nucleotide biosynthesis</keyword>
<dbReference type="AlphaFoldDB" id="A0A2Z3I493"/>
<proteinExistence type="inferred from homology"/>
<sequence>MTAAVHAFPDDAAPAGRFAEALGLSLRPITPHRFPDGESRPVVDMAGGGTALLYRSLADPDAKLMPLLLAADALRRAGADRIDLVAPYLPYMRQDRTFAPGEPLSQAVMGRMLGCAFDRVLTLEAHLHRTPDLDRVFPDRAVLNLGGGEVLAGALSRLRPRIDLVAGPDSESAPWAAAVADRLGAGVLVARKIRRGDREVDVQYAEDFRLKGAHVALVDDICSTGGTLAAAARALKAAGAGRITAAVVHGLHDRATARRLATSGVDRLVATDTVMGPGRRLPVAEALAGAWRELDARPDPA</sequence>
<protein>
    <submittedName>
        <fullName evidence="5">Phosphoribosylpyrophosphate synthetase</fullName>
    </submittedName>
</protein>
<evidence type="ECO:0000259" key="3">
    <source>
        <dbReference type="Pfam" id="PF00156"/>
    </source>
</evidence>
<dbReference type="OrthoDB" id="324294at2"/>
<evidence type="ECO:0000259" key="4">
    <source>
        <dbReference type="Pfam" id="PF13793"/>
    </source>
</evidence>
<dbReference type="InterPro" id="IPR029099">
    <property type="entry name" value="Pribosyltran_N"/>
</dbReference>
<evidence type="ECO:0000256" key="2">
    <source>
        <dbReference type="RuleBase" id="RU004324"/>
    </source>
</evidence>
<dbReference type="GO" id="GO:0005737">
    <property type="term" value="C:cytoplasm"/>
    <property type="evidence" value="ECO:0007669"/>
    <property type="project" value="TreeGrafter"/>
</dbReference>
<dbReference type="GO" id="GO:0000287">
    <property type="term" value="F:magnesium ion binding"/>
    <property type="evidence" value="ECO:0007669"/>
    <property type="project" value="InterPro"/>
</dbReference>